<gene>
    <name evidence="2" type="ORF">SAMN05421693_11131</name>
</gene>
<dbReference type="EMBL" id="FOFO01000011">
    <property type="protein sequence ID" value="SEP93264.1"/>
    <property type="molecule type" value="Genomic_DNA"/>
</dbReference>
<evidence type="ECO:0000313" key="3">
    <source>
        <dbReference type="Proteomes" id="UP000199496"/>
    </source>
</evidence>
<reference evidence="2 3" key="1">
    <citation type="submission" date="2016-10" db="EMBL/GenBank/DDBJ databases">
        <authorList>
            <person name="de Groot N.N."/>
        </authorList>
    </citation>
    <scope>NUCLEOTIDE SEQUENCE [LARGE SCALE GENOMIC DNA]</scope>
    <source>
        <strain evidence="2 3">B7-7</strain>
    </source>
</reference>
<name>A0A1H9BWJ8_9GAMM</name>
<sequence length="358" mass="40924">MHRLFPVVIIAGLCLVPGLAVAQPQRHCPLDGCDYMPDVPCTGFPDPPGCLSPPAPAPMTFGPWPWWSRCGGHVIDMLDCTRSGLYGTTDWIARGIDGWFGDEDAFKEGRGVSGDLKLNTLWRQDRSLNTNLRLGARMDLPNLKDRAYLFFGLDNEDELIRDQPEAFSRQDQLLEESRREDQTPFTGLGYALREHIDLRAGVRSAYKIYLQARYRKVWWLSERNAIEFRETVFWTLDDRFGATTVLNYEYAYSPQLSFRWGNSGTIAETTQGLVWSSSVGVFRSFGTHRLLSLEALISGETDARVEVAEYGVRTVWRQSLHEDWLLGRLIAGYFWPREEHETFRREALAVGMGLELRF</sequence>
<proteinExistence type="predicted"/>
<evidence type="ECO:0000313" key="2">
    <source>
        <dbReference type="EMBL" id="SEP93264.1"/>
    </source>
</evidence>
<evidence type="ECO:0000256" key="1">
    <source>
        <dbReference type="SAM" id="SignalP"/>
    </source>
</evidence>
<keyword evidence="3" id="KW-1185">Reference proteome</keyword>
<accession>A0A1H9BWJ8</accession>
<protein>
    <submittedName>
        <fullName evidence="2">Uncharacterized protein</fullName>
    </submittedName>
</protein>
<feature type="signal peptide" evidence="1">
    <location>
        <begin position="1"/>
        <end position="22"/>
    </location>
</feature>
<feature type="chain" id="PRO_5011640295" evidence="1">
    <location>
        <begin position="23"/>
        <end position="358"/>
    </location>
</feature>
<keyword evidence="1" id="KW-0732">Signal</keyword>
<dbReference type="Proteomes" id="UP000199496">
    <property type="component" value="Unassembled WGS sequence"/>
</dbReference>
<dbReference type="RefSeq" id="WP_202906215.1">
    <property type="nucleotide sequence ID" value="NZ_FOFO01000011.1"/>
</dbReference>
<dbReference type="AlphaFoldDB" id="A0A1H9BWJ8"/>
<organism evidence="2 3">
    <name type="scientific">Ectothiorhodospira magna</name>
    <dbReference type="NCBI Taxonomy" id="867345"/>
    <lineage>
        <taxon>Bacteria</taxon>
        <taxon>Pseudomonadati</taxon>
        <taxon>Pseudomonadota</taxon>
        <taxon>Gammaproteobacteria</taxon>
        <taxon>Chromatiales</taxon>
        <taxon>Ectothiorhodospiraceae</taxon>
        <taxon>Ectothiorhodospira</taxon>
    </lineage>
</organism>
<dbReference type="STRING" id="867345.SAMN05421693_11131"/>